<reference evidence="9 10" key="1">
    <citation type="submission" date="2023-10" db="EMBL/GenBank/DDBJ databases">
        <authorList>
            <person name="Maclean D."/>
            <person name="Macfadyen A."/>
        </authorList>
    </citation>
    <scope>NUCLEOTIDE SEQUENCE [LARGE SCALE GENOMIC DNA]</scope>
</reference>
<comment type="subcellular location">
    <subcellularLocation>
        <location evidence="1">Membrane</location>
        <topology evidence="1">Multi-pass membrane protein</topology>
    </subcellularLocation>
</comment>
<feature type="transmembrane region" description="Helical" evidence="7">
    <location>
        <begin position="165"/>
        <end position="187"/>
    </location>
</feature>
<feature type="domain" description="Integral membrane bound transporter" evidence="8">
    <location>
        <begin position="624"/>
        <end position="747"/>
    </location>
</feature>
<evidence type="ECO:0000256" key="4">
    <source>
        <dbReference type="ARBA" id="ARBA00023136"/>
    </source>
</evidence>
<feature type="transmembrane region" description="Helical" evidence="7">
    <location>
        <begin position="78"/>
        <end position="101"/>
    </location>
</feature>
<feature type="coiled-coil region" evidence="5">
    <location>
        <begin position="914"/>
        <end position="941"/>
    </location>
</feature>
<feature type="compositionally biased region" description="Polar residues" evidence="6">
    <location>
        <begin position="492"/>
        <end position="507"/>
    </location>
</feature>
<dbReference type="AlphaFoldDB" id="A0AAV1IK98"/>
<gene>
    <name evidence="9" type="ORF">CVIRNUC_009592</name>
</gene>
<dbReference type="GO" id="GO:0016020">
    <property type="term" value="C:membrane"/>
    <property type="evidence" value="ECO:0007669"/>
    <property type="project" value="UniProtKB-SubCell"/>
</dbReference>
<evidence type="ECO:0000256" key="2">
    <source>
        <dbReference type="ARBA" id="ARBA00022692"/>
    </source>
</evidence>
<feature type="transmembrane region" description="Helical" evidence="7">
    <location>
        <begin position="673"/>
        <end position="692"/>
    </location>
</feature>
<keyword evidence="2 7" id="KW-0812">Transmembrane</keyword>
<protein>
    <recommendedName>
        <fullName evidence="8">Integral membrane bound transporter domain-containing protein</fullName>
    </recommendedName>
</protein>
<evidence type="ECO:0000313" key="10">
    <source>
        <dbReference type="Proteomes" id="UP001314263"/>
    </source>
</evidence>
<evidence type="ECO:0000256" key="1">
    <source>
        <dbReference type="ARBA" id="ARBA00004141"/>
    </source>
</evidence>
<feature type="transmembrane region" description="Helical" evidence="7">
    <location>
        <begin position="601"/>
        <end position="619"/>
    </location>
</feature>
<evidence type="ECO:0000259" key="8">
    <source>
        <dbReference type="Pfam" id="PF13515"/>
    </source>
</evidence>
<keyword evidence="5" id="KW-0175">Coiled coil</keyword>
<feature type="transmembrane region" description="Helical" evidence="7">
    <location>
        <begin position="699"/>
        <end position="720"/>
    </location>
</feature>
<name>A0AAV1IK98_9CHLO</name>
<feature type="region of interest" description="Disordered" evidence="6">
    <location>
        <begin position="492"/>
        <end position="511"/>
    </location>
</feature>
<dbReference type="Proteomes" id="UP001314263">
    <property type="component" value="Unassembled WGS sequence"/>
</dbReference>
<dbReference type="EMBL" id="CAUYUE010000014">
    <property type="protein sequence ID" value="CAK0786379.1"/>
    <property type="molecule type" value="Genomic_DNA"/>
</dbReference>
<keyword evidence="3 7" id="KW-1133">Transmembrane helix</keyword>
<keyword evidence="4 7" id="KW-0472">Membrane</keyword>
<evidence type="ECO:0000313" key="9">
    <source>
        <dbReference type="EMBL" id="CAK0786379.1"/>
    </source>
</evidence>
<accession>A0AAV1IK98</accession>
<sequence length="1002" mass="109896">MSVNFPWKPTTWDCCCRFLLSDNFRTGLQLAVGVFGVSSFPIVPRMRFPQDCLAATLYVVASLLISQSNNIGDKCLGAVSVIGPSWAGAVVAGIAVTIAKAFGGHETVWLCIFGVLGLIPFATVRACTNPPVAMPNGIAGTLVYGVVVINSQFVPEITLVWRNVVVNLILCGIIAGLATAISAAIILPSMAGDELRLSLGQALLGIGKSMSGYAGRIFAPDEHEMAMQQAVSKRSLHATLQQYSGLEPTEQEFFEDLEHATKPQTHRKPLQRGGPGGLPVGSLRPLLANSRMKLRAVAAEPAALQRRPVVAEDWAPLIGAVEDLVVRVSALESLLEGRAQHLRSAFFTKFFGLDLLPNFRQVYALIAIACMKLGKAVQLHSSRSEVDLRVIFGDSWRVLRKVLTSDIQRAMDAYWSRARREEGTGQLISPSAEMRALLFVTVLTTGITGSMEKVERAVAAALDLEGSNARVDPMPCMEKAAQTHDSRACVSKQSFASPAQQDSNSHPQAPAHNLESISIESAAARPQDPADAQHYSLRRHAWSTVRSNCVWLQALWRDLLCVGFAMQCWKVYRHDVPKVLCSWRAFVAALNSKLFQFWLKFWLTCAAVMVLIMILQAEFDAVRKYYPFFGFVSVPIVFNERVEMTVSRGVLRIAGTIVGGTIGYLIMYYHGLAANPFALMALVVAFTFLFGLGGRSQYFYAIMLTIMSLNALALCQVTNFHCLFCDEEGSPHYYAARVLSICLGCLAPMLVANTVLPWFASTTALAQLAGAFESAADLFEKYVKHLYLQCAFEAGQGPKPDEATCQGLATRVTKPLGMVQVALAKESVLWKRGWYTFPPSVPRTLKEMQDLQTRLAALDVVIRQPPTITGRYSSATFSFFMEPAQGEFRAVMAAFKAMTATAGRALRGSGCGQYGQLQEDITALEESRNALRKHYVMLRENLHIAVRNADAPNSVLTHDDSARFLSFTWTAIKTVDKAEAVAKTILLSGDCRKRDSIWSWLK</sequence>
<dbReference type="PANTHER" id="PTHR31086">
    <property type="entry name" value="ALUMINUM-ACTIVATED MALATE TRANSPORTER 10"/>
    <property type="match status" value="1"/>
</dbReference>
<feature type="transmembrane region" description="Helical" evidence="7">
    <location>
        <begin position="649"/>
        <end position="667"/>
    </location>
</feature>
<dbReference type="InterPro" id="IPR049453">
    <property type="entry name" value="Memb_transporter_dom"/>
</dbReference>
<evidence type="ECO:0000256" key="3">
    <source>
        <dbReference type="ARBA" id="ARBA00022989"/>
    </source>
</evidence>
<evidence type="ECO:0000256" key="6">
    <source>
        <dbReference type="SAM" id="MobiDB-lite"/>
    </source>
</evidence>
<feature type="transmembrane region" description="Helical" evidence="7">
    <location>
        <begin position="136"/>
        <end position="153"/>
    </location>
</feature>
<keyword evidence="10" id="KW-1185">Reference proteome</keyword>
<proteinExistence type="predicted"/>
<dbReference type="Pfam" id="PF13515">
    <property type="entry name" value="FUSC_2"/>
    <property type="match status" value="1"/>
</dbReference>
<feature type="transmembrane region" description="Helical" evidence="7">
    <location>
        <begin position="107"/>
        <end position="124"/>
    </location>
</feature>
<evidence type="ECO:0000256" key="7">
    <source>
        <dbReference type="SAM" id="Phobius"/>
    </source>
</evidence>
<feature type="transmembrane region" description="Helical" evidence="7">
    <location>
        <begin position="732"/>
        <end position="752"/>
    </location>
</feature>
<evidence type="ECO:0000256" key="5">
    <source>
        <dbReference type="SAM" id="Coils"/>
    </source>
</evidence>
<comment type="caution">
    <text evidence="9">The sequence shown here is derived from an EMBL/GenBank/DDBJ whole genome shotgun (WGS) entry which is preliminary data.</text>
</comment>
<organism evidence="9 10">
    <name type="scientific">Coccomyxa viridis</name>
    <dbReference type="NCBI Taxonomy" id="1274662"/>
    <lineage>
        <taxon>Eukaryota</taxon>
        <taxon>Viridiplantae</taxon>
        <taxon>Chlorophyta</taxon>
        <taxon>core chlorophytes</taxon>
        <taxon>Trebouxiophyceae</taxon>
        <taxon>Trebouxiophyceae incertae sedis</taxon>
        <taxon>Coccomyxaceae</taxon>
        <taxon>Coccomyxa</taxon>
    </lineage>
</organism>